<dbReference type="InterPro" id="IPR047677">
    <property type="entry name" value="GDCCVxC"/>
</dbReference>
<comment type="caution">
    <text evidence="1">The sequence shown here is derived from an EMBL/GenBank/DDBJ whole genome shotgun (WGS) entry which is preliminary data.</text>
</comment>
<gene>
    <name evidence="1" type="ORF">COV74_06025</name>
</gene>
<dbReference type="Proteomes" id="UP000230859">
    <property type="component" value="Unassembled WGS sequence"/>
</dbReference>
<protein>
    <recommendedName>
        <fullName evidence="3">RNA-binding protein</fullName>
    </recommendedName>
</protein>
<accession>A0A2H0LRK7</accession>
<evidence type="ECO:0008006" key="3">
    <source>
        <dbReference type="Google" id="ProtNLM"/>
    </source>
</evidence>
<proteinExistence type="predicted"/>
<dbReference type="NCBIfam" id="NF041374">
    <property type="entry name" value="GDCCVxC"/>
    <property type="match status" value="1"/>
</dbReference>
<name>A0A2H0LRK7_9BACT</name>
<evidence type="ECO:0000313" key="2">
    <source>
        <dbReference type="Proteomes" id="UP000230859"/>
    </source>
</evidence>
<dbReference type="AlphaFoldDB" id="A0A2H0LRK7"/>
<dbReference type="EMBL" id="PCVY01000050">
    <property type="protein sequence ID" value="PIQ86115.1"/>
    <property type="molecule type" value="Genomic_DNA"/>
</dbReference>
<reference evidence="1 2" key="1">
    <citation type="submission" date="2017-09" db="EMBL/GenBank/DDBJ databases">
        <title>Depth-based differentiation of microbial function through sediment-hosted aquifers and enrichment of novel symbionts in the deep terrestrial subsurface.</title>
        <authorList>
            <person name="Probst A.J."/>
            <person name="Ladd B."/>
            <person name="Jarett J.K."/>
            <person name="Geller-Mcgrath D.E."/>
            <person name="Sieber C.M."/>
            <person name="Emerson J.B."/>
            <person name="Anantharaman K."/>
            <person name="Thomas B.C."/>
            <person name="Malmstrom R."/>
            <person name="Stieglmeier M."/>
            <person name="Klingl A."/>
            <person name="Woyke T."/>
            <person name="Ryan C.M."/>
            <person name="Banfield J.F."/>
        </authorList>
    </citation>
    <scope>NUCLEOTIDE SEQUENCE [LARGE SCALE GENOMIC DNA]</scope>
    <source>
        <strain evidence="1">CG11_big_fil_rev_8_21_14_0_20_45_26</strain>
    </source>
</reference>
<sequence length="64" mass="7256">MPIELKSVITCSNCNFQKEEIMPENACVYFYTCTRCGVRLKPKACDCCVFCSYGSVKCPSKQKK</sequence>
<evidence type="ECO:0000313" key="1">
    <source>
        <dbReference type="EMBL" id="PIQ86115.1"/>
    </source>
</evidence>
<organism evidence="1 2">
    <name type="scientific">Candidatus Abzuiibacterium crystallinum</name>
    <dbReference type="NCBI Taxonomy" id="1974748"/>
    <lineage>
        <taxon>Bacteria</taxon>
        <taxon>Pseudomonadati</taxon>
        <taxon>Candidatus Omnitrophota</taxon>
        <taxon>Candidatus Abzuiibacterium</taxon>
    </lineage>
</organism>